<dbReference type="InterPro" id="IPR003660">
    <property type="entry name" value="HAMP_dom"/>
</dbReference>
<proteinExistence type="predicted"/>
<dbReference type="Proteomes" id="UP000562492">
    <property type="component" value="Unassembled WGS sequence"/>
</dbReference>
<keyword evidence="7 13" id="KW-0418">Kinase</keyword>
<dbReference type="InterPro" id="IPR036097">
    <property type="entry name" value="HisK_dim/P_sf"/>
</dbReference>
<evidence type="ECO:0000259" key="11">
    <source>
        <dbReference type="PROSITE" id="PS50109"/>
    </source>
</evidence>
<reference evidence="13 14" key="1">
    <citation type="submission" date="2020-08" db="EMBL/GenBank/DDBJ databases">
        <title>Functional genomics of gut bacteria from endangered species of beetles.</title>
        <authorList>
            <person name="Carlos-Shanley C."/>
        </authorList>
    </citation>
    <scope>NUCLEOTIDE SEQUENCE [LARGE SCALE GENOMIC DNA]</scope>
    <source>
        <strain evidence="13 14">S00124</strain>
    </source>
</reference>
<evidence type="ECO:0000256" key="7">
    <source>
        <dbReference type="ARBA" id="ARBA00022777"/>
    </source>
</evidence>
<dbReference type="InterPro" id="IPR013727">
    <property type="entry name" value="2CSK_N"/>
</dbReference>
<keyword evidence="4" id="KW-0597">Phosphoprotein</keyword>
<dbReference type="Gene3D" id="1.10.287.130">
    <property type="match status" value="1"/>
</dbReference>
<dbReference type="SUPFAM" id="SSF47384">
    <property type="entry name" value="Homodimeric domain of signal transducing histidine kinase"/>
    <property type="match status" value="1"/>
</dbReference>
<evidence type="ECO:0000313" key="14">
    <source>
        <dbReference type="Proteomes" id="UP000562492"/>
    </source>
</evidence>
<comment type="catalytic activity">
    <reaction evidence="1">
        <text>ATP + protein L-histidine = ADP + protein N-phospho-L-histidine.</text>
        <dbReference type="EC" id="2.7.13.3"/>
    </reaction>
</comment>
<evidence type="ECO:0000256" key="4">
    <source>
        <dbReference type="ARBA" id="ARBA00022553"/>
    </source>
</evidence>
<comment type="caution">
    <text evidence="13">The sequence shown here is derived from an EMBL/GenBank/DDBJ whole genome shotgun (WGS) entry which is preliminary data.</text>
</comment>
<dbReference type="CDD" id="cd00082">
    <property type="entry name" value="HisKA"/>
    <property type="match status" value="1"/>
</dbReference>
<dbReference type="PANTHER" id="PTHR45436">
    <property type="entry name" value="SENSOR HISTIDINE KINASE YKOH"/>
    <property type="match status" value="1"/>
</dbReference>
<feature type="transmembrane region" description="Helical" evidence="10">
    <location>
        <begin position="17"/>
        <end position="37"/>
    </location>
</feature>
<dbReference type="Pfam" id="PF00512">
    <property type="entry name" value="HisKA"/>
    <property type="match status" value="1"/>
</dbReference>
<dbReference type="InterPro" id="IPR050428">
    <property type="entry name" value="TCS_sensor_his_kinase"/>
</dbReference>
<dbReference type="GO" id="GO:0004673">
    <property type="term" value="F:protein histidine kinase activity"/>
    <property type="evidence" value="ECO:0007669"/>
    <property type="project" value="UniProtKB-EC"/>
</dbReference>
<dbReference type="PROSITE" id="PS50109">
    <property type="entry name" value="HIS_KIN"/>
    <property type="match status" value="1"/>
</dbReference>
<organism evidence="13 14">
    <name type="scientific">Comamonas odontotermitis</name>
    <dbReference type="NCBI Taxonomy" id="379895"/>
    <lineage>
        <taxon>Bacteria</taxon>
        <taxon>Pseudomonadati</taxon>
        <taxon>Pseudomonadota</taxon>
        <taxon>Betaproteobacteria</taxon>
        <taxon>Burkholderiales</taxon>
        <taxon>Comamonadaceae</taxon>
        <taxon>Comamonas</taxon>
    </lineage>
</organism>
<evidence type="ECO:0000256" key="10">
    <source>
        <dbReference type="SAM" id="Phobius"/>
    </source>
</evidence>
<evidence type="ECO:0000313" key="13">
    <source>
        <dbReference type="EMBL" id="MBB6576134.1"/>
    </source>
</evidence>
<comment type="subcellular location">
    <subcellularLocation>
        <location evidence="2">Membrane</location>
        <topology evidence="2">Multi-pass membrane protein</topology>
    </subcellularLocation>
</comment>
<dbReference type="RefSeq" id="WP_184704307.1">
    <property type="nucleotide sequence ID" value="NZ_JACHKZ010000001.1"/>
</dbReference>
<dbReference type="EMBL" id="JACHKZ010000001">
    <property type="protein sequence ID" value="MBB6576134.1"/>
    <property type="molecule type" value="Genomic_DNA"/>
</dbReference>
<evidence type="ECO:0000256" key="5">
    <source>
        <dbReference type="ARBA" id="ARBA00022679"/>
    </source>
</evidence>
<dbReference type="PANTHER" id="PTHR45436:SF14">
    <property type="entry name" value="SENSOR PROTEIN QSEC"/>
    <property type="match status" value="1"/>
</dbReference>
<evidence type="ECO:0000259" key="12">
    <source>
        <dbReference type="PROSITE" id="PS50885"/>
    </source>
</evidence>
<feature type="domain" description="Histidine kinase" evidence="11">
    <location>
        <begin position="247"/>
        <end position="453"/>
    </location>
</feature>
<keyword evidence="10" id="KW-0812">Transmembrane</keyword>
<dbReference type="InterPro" id="IPR005467">
    <property type="entry name" value="His_kinase_dom"/>
</dbReference>
<evidence type="ECO:0000256" key="9">
    <source>
        <dbReference type="ARBA" id="ARBA00023012"/>
    </source>
</evidence>
<dbReference type="SUPFAM" id="SSF55874">
    <property type="entry name" value="ATPase domain of HSP90 chaperone/DNA topoisomerase II/histidine kinase"/>
    <property type="match status" value="1"/>
</dbReference>
<evidence type="ECO:0000256" key="1">
    <source>
        <dbReference type="ARBA" id="ARBA00000085"/>
    </source>
</evidence>
<keyword evidence="14" id="KW-1185">Reference proteome</keyword>
<feature type="domain" description="HAMP" evidence="12">
    <location>
        <begin position="187"/>
        <end position="239"/>
    </location>
</feature>
<accession>A0ABR6RAH8</accession>
<dbReference type="EC" id="2.7.13.3" evidence="3"/>
<keyword evidence="9" id="KW-0902">Two-component regulatory system</keyword>
<keyword evidence="5 13" id="KW-0808">Transferase</keyword>
<dbReference type="Gene3D" id="3.30.565.10">
    <property type="entry name" value="Histidine kinase-like ATPase, C-terminal domain"/>
    <property type="match status" value="1"/>
</dbReference>
<keyword evidence="10" id="KW-1133">Transmembrane helix</keyword>
<keyword evidence="10" id="KW-0472">Membrane</keyword>
<evidence type="ECO:0000256" key="3">
    <source>
        <dbReference type="ARBA" id="ARBA00012438"/>
    </source>
</evidence>
<dbReference type="Pfam" id="PF08521">
    <property type="entry name" value="2CSK_N"/>
    <property type="match status" value="1"/>
</dbReference>
<dbReference type="InterPro" id="IPR036890">
    <property type="entry name" value="HATPase_C_sf"/>
</dbReference>
<keyword evidence="6" id="KW-0547">Nucleotide-binding</keyword>
<gene>
    <name evidence="13" type="ORF">HNP33_000182</name>
</gene>
<dbReference type="InterPro" id="IPR003661">
    <property type="entry name" value="HisK_dim/P_dom"/>
</dbReference>
<keyword evidence="8" id="KW-0067">ATP-binding</keyword>
<protein>
    <recommendedName>
        <fullName evidence="3">histidine kinase</fullName>
        <ecNumber evidence="3">2.7.13.3</ecNumber>
    </recommendedName>
</protein>
<dbReference type="PROSITE" id="PS50885">
    <property type="entry name" value="HAMP"/>
    <property type="match status" value="1"/>
</dbReference>
<name>A0ABR6RAH8_9BURK</name>
<evidence type="ECO:0000256" key="8">
    <source>
        <dbReference type="ARBA" id="ARBA00022840"/>
    </source>
</evidence>
<dbReference type="SMART" id="SM00388">
    <property type="entry name" value="HisKA"/>
    <property type="match status" value="1"/>
</dbReference>
<sequence>MNASAASQRLPRLQTRLQVWILGALVVVWASFVFWGYQAGVEEADELTDGHLASVAALVLNLPVSDAFAQGKTTPRVALPGLRAHDYQQSMSMQLWDDQGNMLLNVGSAPRLKFADEREGFFDAQLGEKKQSWRTFTQWNAEHTRKVTVMVALQERDDLADDIAGQMVLPGLWLLPVVTLVLGLTIRAGLKPLHQLSQDVEELQPEQGQRLSTGHDWQEFRAVTYSINTLLDRNDEAMEHERKLANEVAHELRTPLASISLHAQALQGGLPQPQQAQAVERIRSDALRAGHVLNQILALARSSRVALTQQAQPVDVAQLARTVAAEYAQAAWQHGGSLAVEMPDALWVRGHAVLLEVALRNLVENALRHTPPGTQIEVQGGLDVSPEGGRCWLQVCDDGGRAGQAAAPEPVDSLHLGHEITQRIMALHHGSFGQVAAPAPYTTCYRLGMPAMPAV</sequence>
<evidence type="ECO:0000256" key="6">
    <source>
        <dbReference type="ARBA" id="ARBA00022741"/>
    </source>
</evidence>
<evidence type="ECO:0000256" key="2">
    <source>
        <dbReference type="ARBA" id="ARBA00004141"/>
    </source>
</evidence>